<dbReference type="PROSITE" id="PS51257">
    <property type="entry name" value="PROKAR_LIPOPROTEIN"/>
    <property type="match status" value="1"/>
</dbReference>
<dbReference type="AlphaFoldDB" id="A0A7S3CVZ1"/>
<feature type="compositionally biased region" description="Low complexity" evidence="1">
    <location>
        <begin position="79"/>
        <end position="90"/>
    </location>
</feature>
<feature type="compositionally biased region" description="Pro residues" evidence="1">
    <location>
        <begin position="43"/>
        <end position="53"/>
    </location>
</feature>
<name>A0A7S3CVZ1_9EUKA</name>
<evidence type="ECO:0000256" key="1">
    <source>
        <dbReference type="SAM" id="MobiDB-lite"/>
    </source>
</evidence>
<accession>A0A7S3CVZ1</accession>
<organism evidence="2">
    <name type="scientific">Palpitomonas bilix</name>
    <dbReference type="NCBI Taxonomy" id="652834"/>
    <lineage>
        <taxon>Eukaryota</taxon>
        <taxon>Eukaryota incertae sedis</taxon>
    </lineage>
</organism>
<feature type="compositionally biased region" description="Polar residues" evidence="1">
    <location>
        <begin position="106"/>
        <end position="116"/>
    </location>
</feature>
<reference evidence="2" key="1">
    <citation type="submission" date="2021-01" db="EMBL/GenBank/DDBJ databases">
        <authorList>
            <person name="Corre E."/>
            <person name="Pelletier E."/>
            <person name="Niang G."/>
            <person name="Scheremetjew M."/>
            <person name="Finn R."/>
            <person name="Kale V."/>
            <person name="Holt S."/>
            <person name="Cochrane G."/>
            <person name="Meng A."/>
            <person name="Brown T."/>
            <person name="Cohen L."/>
        </authorList>
    </citation>
    <scope>NUCLEOTIDE SEQUENCE</scope>
    <source>
        <strain evidence="2">NIES-2562</strain>
    </source>
</reference>
<gene>
    <name evidence="2" type="ORF">PBIL07802_LOCUS1042</name>
</gene>
<feature type="compositionally biased region" description="Low complexity" evidence="1">
    <location>
        <begin position="32"/>
        <end position="42"/>
    </location>
</feature>
<dbReference type="EMBL" id="HBIB01001508">
    <property type="protein sequence ID" value="CAE0238899.1"/>
    <property type="molecule type" value="Transcribed_RNA"/>
</dbReference>
<protein>
    <submittedName>
        <fullName evidence="2">Uncharacterized protein</fullName>
    </submittedName>
</protein>
<evidence type="ECO:0000313" key="2">
    <source>
        <dbReference type="EMBL" id="CAE0238899.1"/>
    </source>
</evidence>
<proteinExistence type="predicted"/>
<sequence>MEVQRAARRAWKRGFFNMGSSLAIAGSAAACPSFSFSSSSSPFSPPSPSPSPSSPSFAEVEAVTSSSSFFSPPSPSPSPSSTSTSFCTTPDCERRARSARSGMLSKRSTNVWYPIA</sequence>
<feature type="region of interest" description="Disordered" evidence="1">
    <location>
        <begin position="32"/>
        <end position="116"/>
    </location>
</feature>